<evidence type="ECO:0000256" key="1">
    <source>
        <dbReference type="ARBA" id="ARBA00007169"/>
    </source>
</evidence>
<evidence type="ECO:0000259" key="2">
    <source>
        <dbReference type="Pfam" id="PF00975"/>
    </source>
</evidence>
<dbReference type="Gene3D" id="3.40.50.1820">
    <property type="entry name" value="alpha/beta hydrolase"/>
    <property type="match status" value="1"/>
</dbReference>
<keyword evidence="4" id="KW-1185">Reference proteome</keyword>
<evidence type="ECO:0000313" key="3">
    <source>
        <dbReference type="EMBL" id="MBT1695433.1"/>
    </source>
</evidence>
<gene>
    <name evidence="3" type="ORF">KK083_01005</name>
</gene>
<dbReference type="PANTHER" id="PTHR11487">
    <property type="entry name" value="THIOESTERASE"/>
    <property type="match status" value="1"/>
</dbReference>
<feature type="domain" description="Thioesterase" evidence="2">
    <location>
        <begin position="5"/>
        <end position="231"/>
    </location>
</feature>
<dbReference type="InterPro" id="IPR012223">
    <property type="entry name" value="TEII"/>
</dbReference>
<name>A0AAP2DFA6_9BACT</name>
<dbReference type="GO" id="GO:0008610">
    <property type="term" value="P:lipid biosynthetic process"/>
    <property type="evidence" value="ECO:0007669"/>
    <property type="project" value="TreeGrafter"/>
</dbReference>
<dbReference type="AlphaFoldDB" id="A0AAP2DFA6"/>
<evidence type="ECO:0000313" key="4">
    <source>
        <dbReference type="Proteomes" id="UP001319200"/>
    </source>
</evidence>
<dbReference type="RefSeq" id="WP_254159298.1">
    <property type="nucleotide sequence ID" value="NZ_JAHESF010000001.1"/>
</dbReference>
<accession>A0AAP2DFA6</accession>
<dbReference type="PANTHER" id="PTHR11487:SF0">
    <property type="entry name" value="S-ACYL FATTY ACID SYNTHASE THIOESTERASE, MEDIUM CHAIN"/>
    <property type="match status" value="1"/>
</dbReference>
<comment type="similarity">
    <text evidence="1">Belongs to the thioesterase family.</text>
</comment>
<dbReference type="EMBL" id="JAHESF010000001">
    <property type="protein sequence ID" value="MBT1695433.1"/>
    <property type="molecule type" value="Genomic_DNA"/>
</dbReference>
<organism evidence="3 4">
    <name type="scientific">Chryseosolibacter histidini</name>
    <dbReference type="NCBI Taxonomy" id="2782349"/>
    <lineage>
        <taxon>Bacteria</taxon>
        <taxon>Pseudomonadati</taxon>
        <taxon>Bacteroidota</taxon>
        <taxon>Cytophagia</taxon>
        <taxon>Cytophagales</taxon>
        <taxon>Chryseotaleaceae</taxon>
        <taxon>Chryseosolibacter</taxon>
    </lineage>
</organism>
<protein>
    <recommendedName>
        <fullName evidence="2">Thioesterase domain-containing protein</fullName>
    </recommendedName>
</protein>
<proteinExistence type="inferred from homology"/>
<reference evidence="3 4" key="1">
    <citation type="submission" date="2021-05" db="EMBL/GenBank/DDBJ databases">
        <title>A Polyphasic approach of four new species of the genus Ohtaekwangia: Ohtaekwangia histidinii sp. nov., Ohtaekwangia cretensis sp. nov., Ohtaekwangia indiensis sp. nov., Ohtaekwangia reichenbachii sp. nov. from diverse environment.</title>
        <authorList>
            <person name="Octaviana S."/>
        </authorList>
    </citation>
    <scope>NUCLEOTIDE SEQUENCE [LARGE SCALE GENOMIC DNA]</scope>
    <source>
        <strain evidence="3 4">PWU4</strain>
    </source>
</reference>
<sequence>MNKITLFCFPYAGGSAMVYNPWVAHLDRSVRLRPVELAGRGTRMHEPLYKDIPAAVMDIYKLIANEIDRMPYALFGHSMGCLITYELAQFLRERGKPQPAHIFFSGKGAPHIKRDDEKMFHLMSDERFRDEVLKLGGTPPEFFDHPELLDLFLPVLKNDFRITETAIRRSDVRPLESSITVFLGKYDDLDDDECQGWKEHTQQTCNIRYFDGGHFFLHDHTQQIVQHINHILQPKVYSF</sequence>
<dbReference type="Pfam" id="PF00975">
    <property type="entry name" value="Thioesterase"/>
    <property type="match status" value="1"/>
</dbReference>
<dbReference type="Proteomes" id="UP001319200">
    <property type="component" value="Unassembled WGS sequence"/>
</dbReference>
<dbReference type="InterPro" id="IPR029058">
    <property type="entry name" value="AB_hydrolase_fold"/>
</dbReference>
<dbReference type="InterPro" id="IPR001031">
    <property type="entry name" value="Thioesterase"/>
</dbReference>
<dbReference type="SUPFAM" id="SSF53474">
    <property type="entry name" value="alpha/beta-Hydrolases"/>
    <property type="match status" value="1"/>
</dbReference>
<comment type="caution">
    <text evidence="3">The sequence shown here is derived from an EMBL/GenBank/DDBJ whole genome shotgun (WGS) entry which is preliminary data.</text>
</comment>